<protein>
    <submittedName>
        <fullName evidence="3">TRAM domain-containing protein</fullName>
    </submittedName>
</protein>
<dbReference type="EMBL" id="DTPI01000028">
    <property type="protein sequence ID" value="HGE66387.1"/>
    <property type="molecule type" value="Genomic_DNA"/>
</dbReference>
<name>A0A7C4WJT3_9EURY</name>
<dbReference type="Pfam" id="PF01938">
    <property type="entry name" value="TRAM"/>
    <property type="match status" value="1"/>
</dbReference>
<evidence type="ECO:0000313" key="4">
    <source>
        <dbReference type="EMBL" id="HHF48487.1"/>
    </source>
</evidence>
<sequence length="66" mass="7346">MEFKRKPPVKVGDVRKVRIESLGSGGDGIARIDGYIVFVPNTQINDVVTIRIVKVLRNYGFAEVVD</sequence>
<dbReference type="EMBL" id="DTAK01000015">
    <property type="protein sequence ID" value="HGU59102.1"/>
    <property type="molecule type" value="Genomic_DNA"/>
</dbReference>
<dbReference type="AlphaFoldDB" id="A0A7C4WJT3"/>
<dbReference type="Gene3D" id="2.40.50.140">
    <property type="entry name" value="Nucleic acid-binding proteins"/>
    <property type="match status" value="1"/>
</dbReference>
<accession>A0A7C4WJT3</accession>
<evidence type="ECO:0000313" key="3">
    <source>
        <dbReference type="EMBL" id="HGU59102.1"/>
    </source>
</evidence>
<dbReference type="SUPFAM" id="SSF50249">
    <property type="entry name" value="Nucleic acid-binding proteins"/>
    <property type="match status" value="1"/>
</dbReference>
<dbReference type="InterPro" id="IPR002792">
    <property type="entry name" value="TRAM_dom"/>
</dbReference>
<comment type="caution">
    <text evidence="3">The sequence shown here is derived from an EMBL/GenBank/DDBJ whole genome shotgun (WGS) entry which is preliminary data.</text>
</comment>
<feature type="domain" description="TRAM" evidence="1">
    <location>
        <begin position="8"/>
        <end position="66"/>
    </location>
</feature>
<reference evidence="3" key="1">
    <citation type="journal article" date="2020" name="mSystems">
        <title>Genome- and Community-Level Interaction Insights into Carbon Utilization and Element Cycling Functions of Hydrothermarchaeota in Hydrothermal Sediment.</title>
        <authorList>
            <person name="Zhou Z."/>
            <person name="Liu Y."/>
            <person name="Xu W."/>
            <person name="Pan J."/>
            <person name="Luo Z.H."/>
            <person name="Li M."/>
        </authorList>
    </citation>
    <scope>NUCLEOTIDE SEQUENCE [LARGE SCALE GENOMIC DNA]</scope>
    <source>
        <strain evidence="4">SpSt-10</strain>
        <strain evidence="3">SpSt-62</strain>
        <strain evidence="2">SpSt-97</strain>
    </source>
</reference>
<dbReference type="EMBL" id="DRUC01000069">
    <property type="protein sequence ID" value="HHF48487.1"/>
    <property type="molecule type" value="Genomic_DNA"/>
</dbReference>
<dbReference type="InterPro" id="IPR012340">
    <property type="entry name" value="NA-bd_OB-fold"/>
</dbReference>
<gene>
    <name evidence="4" type="ORF">ENL48_04840</name>
    <name evidence="3" type="ORF">ENT89_02715</name>
    <name evidence="2" type="ORF">ENX77_04595</name>
</gene>
<proteinExistence type="predicted"/>
<evidence type="ECO:0000259" key="1">
    <source>
        <dbReference type="PROSITE" id="PS50926"/>
    </source>
</evidence>
<dbReference type="PROSITE" id="PS50926">
    <property type="entry name" value="TRAM"/>
    <property type="match status" value="1"/>
</dbReference>
<organism evidence="3">
    <name type="scientific">Geoglobus ahangari</name>
    <dbReference type="NCBI Taxonomy" id="113653"/>
    <lineage>
        <taxon>Archaea</taxon>
        <taxon>Methanobacteriati</taxon>
        <taxon>Methanobacteriota</taxon>
        <taxon>Archaeoglobi</taxon>
        <taxon>Archaeoglobales</taxon>
        <taxon>Archaeoglobaceae</taxon>
        <taxon>Geoglobus</taxon>
    </lineage>
</organism>
<evidence type="ECO:0000313" key="2">
    <source>
        <dbReference type="EMBL" id="HGE66387.1"/>
    </source>
</evidence>